<dbReference type="AlphaFoldDB" id="A0AAN1WI47"/>
<evidence type="ECO:0000313" key="2">
    <source>
        <dbReference type="EMBL" id="BCD98046.1"/>
    </source>
</evidence>
<evidence type="ECO:0008006" key="4">
    <source>
        <dbReference type="Google" id="ProtNLM"/>
    </source>
</evidence>
<sequence>MNTLSSAKPWYKELWFWLLVSPMLTLVVSVPVMLTTAFKGADDRVLDNYYKEGRMINHRFEEHELAVQLGVTGVLAFDWTVGELWFTAEKPLTSNNLDLYFSHPANANKDFSLTLKQVSPNRYRADLDGMERGRWYISLQGTVNHEGVESHWRIPSDVNLANVDASNRTSKELIATTH</sequence>
<dbReference type="Pfam" id="PF05751">
    <property type="entry name" value="FixH"/>
    <property type="match status" value="1"/>
</dbReference>
<proteinExistence type="predicted"/>
<accession>A0AAN1WI47</accession>
<organism evidence="2 3">
    <name type="scientific">Marinagarivorans cellulosilyticus</name>
    <dbReference type="NCBI Taxonomy" id="2721545"/>
    <lineage>
        <taxon>Bacteria</taxon>
        <taxon>Pseudomonadati</taxon>
        <taxon>Pseudomonadota</taxon>
        <taxon>Gammaproteobacteria</taxon>
        <taxon>Cellvibrionales</taxon>
        <taxon>Cellvibrionaceae</taxon>
        <taxon>Marinagarivorans</taxon>
    </lineage>
</organism>
<dbReference type="Proteomes" id="UP001320119">
    <property type="component" value="Chromosome"/>
</dbReference>
<dbReference type="RefSeq" id="WP_236982121.1">
    <property type="nucleotide sequence ID" value="NZ_AP023086.1"/>
</dbReference>
<protein>
    <recommendedName>
        <fullName evidence="4">FixH family protein</fullName>
    </recommendedName>
</protein>
<feature type="transmembrane region" description="Helical" evidence="1">
    <location>
        <begin position="14"/>
        <end position="34"/>
    </location>
</feature>
<gene>
    <name evidence="2" type="ORF">MARGE09_P2247</name>
</gene>
<keyword evidence="3" id="KW-1185">Reference proteome</keyword>
<reference evidence="2 3" key="1">
    <citation type="journal article" date="2022" name="IScience">
        <title>An ultrasensitive nanofiber-based assay for enzymatic hydrolysis and deep-sea microbial degradation of cellulose.</title>
        <authorList>
            <person name="Tsudome M."/>
            <person name="Tachioka M."/>
            <person name="Miyazaki M."/>
            <person name="Uchimura K."/>
            <person name="Tsuda M."/>
            <person name="Takaki Y."/>
            <person name="Deguchi S."/>
        </authorList>
    </citation>
    <scope>NUCLEOTIDE SEQUENCE [LARGE SCALE GENOMIC DNA]</scope>
    <source>
        <strain evidence="2 3">GE09</strain>
    </source>
</reference>
<keyword evidence="1" id="KW-0812">Transmembrane</keyword>
<evidence type="ECO:0000313" key="3">
    <source>
        <dbReference type="Proteomes" id="UP001320119"/>
    </source>
</evidence>
<evidence type="ECO:0000256" key="1">
    <source>
        <dbReference type="SAM" id="Phobius"/>
    </source>
</evidence>
<dbReference type="KEGG" id="marq:MARGE09_P2247"/>
<name>A0AAN1WI47_9GAMM</name>
<dbReference type="InterPro" id="IPR008620">
    <property type="entry name" value="FixH"/>
</dbReference>
<dbReference type="EMBL" id="AP023086">
    <property type="protein sequence ID" value="BCD98046.1"/>
    <property type="molecule type" value="Genomic_DNA"/>
</dbReference>
<keyword evidence="1" id="KW-1133">Transmembrane helix</keyword>
<keyword evidence="1" id="KW-0472">Membrane</keyword>